<keyword evidence="7 13" id="KW-0547">Nucleotide-binding</keyword>
<dbReference type="InterPro" id="IPR017441">
    <property type="entry name" value="Protein_kinase_ATP_BS"/>
</dbReference>
<dbReference type="Pfam" id="PF01657">
    <property type="entry name" value="Stress-antifung"/>
    <property type="match status" value="2"/>
</dbReference>
<dbReference type="CDD" id="cd23509">
    <property type="entry name" value="Gnk2-like"/>
    <property type="match status" value="2"/>
</dbReference>
<feature type="binding site" evidence="13">
    <location>
        <position position="635"/>
    </location>
    <ligand>
        <name>ATP</name>
        <dbReference type="ChEBI" id="CHEBI:30616"/>
    </ligand>
</feature>
<evidence type="ECO:0000256" key="6">
    <source>
        <dbReference type="ARBA" id="ARBA00022737"/>
    </source>
</evidence>
<dbReference type="Pfam" id="PF07714">
    <property type="entry name" value="PK_Tyr_Ser-Thr"/>
    <property type="match status" value="2"/>
</dbReference>
<dbReference type="SMART" id="SM00220">
    <property type="entry name" value="S_TKc"/>
    <property type="match status" value="2"/>
</dbReference>
<dbReference type="GO" id="GO:0004674">
    <property type="term" value="F:protein serine/threonine kinase activity"/>
    <property type="evidence" value="ECO:0007669"/>
    <property type="project" value="UniProtKB-KW"/>
</dbReference>
<gene>
    <name evidence="18" type="ORF">ZIOFF_000033</name>
</gene>
<feature type="region of interest" description="Disordered" evidence="14">
    <location>
        <begin position="903"/>
        <end position="923"/>
    </location>
</feature>
<dbReference type="PROSITE" id="PS00107">
    <property type="entry name" value="PROTEIN_KINASE_ATP"/>
    <property type="match status" value="1"/>
</dbReference>
<accession>A0A8J5LR56</accession>
<dbReference type="InterPro" id="IPR000719">
    <property type="entry name" value="Prot_kinase_dom"/>
</dbReference>
<keyword evidence="10 15" id="KW-1133">Transmembrane helix</keyword>
<evidence type="ECO:0000259" key="17">
    <source>
        <dbReference type="PROSITE" id="PS51473"/>
    </source>
</evidence>
<dbReference type="PANTHER" id="PTHR27002">
    <property type="entry name" value="RECEPTOR-LIKE SERINE/THREONINE-PROTEIN KINASE SD1-8"/>
    <property type="match status" value="1"/>
</dbReference>
<keyword evidence="5" id="KW-0732">Signal</keyword>
<dbReference type="Gene3D" id="3.30.430.20">
    <property type="entry name" value="Gnk2 domain, C-X8-C-X2-C motif"/>
    <property type="match status" value="2"/>
</dbReference>
<dbReference type="AlphaFoldDB" id="A0A8J5LR56"/>
<evidence type="ECO:0000256" key="5">
    <source>
        <dbReference type="ARBA" id="ARBA00022729"/>
    </source>
</evidence>
<dbReference type="Proteomes" id="UP000734854">
    <property type="component" value="Unassembled WGS sequence"/>
</dbReference>
<evidence type="ECO:0000256" key="2">
    <source>
        <dbReference type="ARBA" id="ARBA00022527"/>
    </source>
</evidence>
<evidence type="ECO:0000256" key="4">
    <source>
        <dbReference type="ARBA" id="ARBA00022692"/>
    </source>
</evidence>
<keyword evidence="6" id="KW-0677">Repeat</keyword>
<dbReference type="PROSITE" id="PS00108">
    <property type="entry name" value="PROTEIN_KINASE_ST"/>
    <property type="match status" value="2"/>
</dbReference>
<dbReference type="PROSITE" id="PS50011">
    <property type="entry name" value="PROTEIN_KINASE_DOM"/>
    <property type="match status" value="2"/>
</dbReference>
<comment type="caution">
    <text evidence="18">The sequence shown here is derived from an EMBL/GenBank/DDBJ whole genome shotgun (WGS) entry which is preliminary data.</text>
</comment>
<evidence type="ECO:0000256" key="14">
    <source>
        <dbReference type="SAM" id="MobiDB-lite"/>
    </source>
</evidence>
<dbReference type="GO" id="GO:0005524">
    <property type="term" value="F:ATP binding"/>
    <property type="evidence" value="ECO:0007669"/>
    <property type="project" value="UniProtKB-UniRule"/>
</dbReference>
<evidence type="ECO:0000313" key="18">
    <source>
        <dbReference type="EMBL" id="KAG6535079.1"/>
    </source>
</evidence>
<evidence type="ECO:0000256" key="10">
    <source>
        <dbReference type="ARBA" id="ARBA00022989"/>
    </source>
</evidence>
<dbReference type="FunFam" id="1.10.510.10:FF:000129">
    <property type="entry name" value="cysteine-rich receptor-like protein kinase 10"/>
    <property type="match status" value="2"/>
</dbReference>
<feature type="domain" description="Protein kinase" evidence="16">
    <location>
        <begin position="607"/>
        <end position="891"/>
    </location>
</feature>
<evidence type="ECO:0000256" key="3">
    <source>
        <dbReference type="ARBA" id="ARBA00022679"/>
    </source>
</evidence>
<dbReference type="SUPFAM" id="SSF56112">
    <property type="entry name" value="Protein kinase-like (PK-like)"/>
    <property type="match status" value="2"/>
</dbReference>
<keyword evidence="4 15" id="KW-0812">Transmembrane</keyword>
<protein>
    <recommendedName>
        <fullName evidence="20">Cysteine-rich receptor-like protein kinase 10</fullName>
    </recommendedName>
</protein>
<keyword evidence="11 15" id="KW-0472">Membrane</keyword>
<dbReference type="InterPro" id="IPR002902">
    <property type="entry name" value="GNK2"/>
</dbReference>
<dbReference type="InterPro" id="IPR038408">
    <property type="entry name" value="GNK2_sf"/>
</dbReference>
<evidence type="ECO:0000256" key="12">
    <source>
        <dbReference type="ARBA" id="ARBA00023180"/>
    </source>
</evidence>
<dbReference type="GO" id="GO:0005886">
    <property type="term" value="C:plasma membrane"/>
    <property type="evidence" value="ECO:0007669"/>
    <property type="project" value="TreeGrafter"/>
</dbReference>
<keyword evidence="9 13" id="KW-0067">ATP-binding</keyword>
<evidence type="ECO:0000256" key="13">
    <source>
        <dbReference type="PROSITE-ProRule" id="PRU10141"/>
    </source>
</evidence>
<evidence type="ECO:0000256" key="15">
    <source>
        <dbReference type="SAM" id="Phobius"/>
    </source>
</evidence>
<dbReference type="FunFam" id="3.30.200.20:FF:000142">
    <property type="entry name" value="Cysteine-rich receptor-like protein kinase 10"/>
    <property type="match status" value="1"/>
</dbReference>
<dbReference type="Gene3D" id="1.10.510.10">
    <property type="entry name" value="Transferase(Phosphotransferase) domain 1"/>
    <property type="match status" value="2"/>
</dbReference>
<evidence type="ECO:0000256" key="9">
    <source>
        <dbReference type="ARBA" id="ARBA00022840"/>
    </source>
</evidence>
<feature type="transmembrane region" description="Helical" evidence="15">
    <location>
        <begin position="544"/>
        <end position="566"/>
    </location>
</feature>
<dbReference type="PROSITE" id="PS51473">
    <property type="entry name" value="GNK2"/>
    <property type="match status" value="2"/>
</dbReference>
<feature type="domain" description="Gnk2-homologous" evidence="17">
    <location>
        <begin position="319"/>
        <end position="421"/>
    </location>
</feature>
<comment type="subcellular location">
    <subcellularLocation>
        <location evidence="1">Membrane</location>
        <topology evidence="1">Single-pass membrane protein</topology>
    </subcellularLocation>
</comment>
<evidence type="ECO:0008006" key="20">
    <source>
        <dbReference type="Google" id="ProtNLM"/>
    </source>
</evidence>
<feature type="domain" description="Protein kinase" evidence="16">
    <location>
        <begin position="1"/>
        <end position="292"/>
    </location>
</feature>
<keyword evidence="12" id="KW-0325">Glycoprotein</keyword>
<name>A0A8J5LR56_ZINOF</name>
<dbReference type="EMBL" id="JACMSC010000001">
    <property type="protein sequence ID" value="KAG6535079.1"/>
    <property type="molecule type" value="Genomic_DNA"/>
</dbReference>
<dbReference type="InterPro" id="IPR011009">
    <property type="entry name" value="Kinase-like_dom_sf"/>
</dbReference>
<sequence length="995" mass="109959">MGFRSASIQVRRLGSSRSTFKLLFFDPVHFSDASGFLPNGQEIAVKKLLNAGQGLAELKNELVLVAKLQHRNLVKLLGVCLEEEKMLIYEYVPNRSLDLYLYDPVRGKELRWGTRYKIISGIAQGLRYLHEESRIKIIHRDLKAGNILLDAKMNPKISDFGLAKLFDDDQTKGTTNRVIGTFGYMAPEYAMYGKFSMKSDVFSFGVLILEVLTGRKNCGSYDSETAEGLLNFAWAKWSGGVALEIVDPVLGDEYRGSDVLRCLQIGLLCVQENPSDRPSMRTVDLMLSSETVSVKAPSKPAFCIVKSGTRSVAMSPNEELFQNCDPSAGNFSENSSYQSNLERLLSTLASDGYATGFLNTSVGGGSDQVFGLVNCRGDINATECRSCLYTATAEVTRNCPSNRGAEVWYEFCLVRFSDQPLPTSSSNRQQLAFNNVDDAPEPNRFAWLLGMLMNRTADAAANSSKRFAIGEASYYTAEFPSIYDVMQCTRDLSQEQCRECLGTLFVPMPPSFVGKQGGRVLGESCSMRFELYPSFFEGRDTTTVVLATAIPAVFVLSLASIIFICYRRRLRKQASLGSLYETDPEKINSVESLLFDYHTLKVATGNFSEENKLGEGGFGAVYKGTLPNGQEIAVKRLLNSGQGLGELKNELVLVARLQHRNLVKLFGVCLEQEKMIVYEYVPNRSLDTFLYDSVKGRELHWGTRYKIITGIARGLRYLHEESQLKIIHRDLKASNVLLDAEMNPKISDFGLAKLFDVDQTQGITNRVVGTFGYMSPEYAMHGQFSSKSDVFSFGVLVLEILTGRKNTGSYNSEMAEDLMSYIWGKWDGGAALEIADPALGGDYEANEMLRCIQIGLLCVQESPYDRPTMSTVVVMLNAETVSLQAPTRPVFSIGHSRLAVDSGFSSNASTSKRVDTEASHKQAPNDGSLIATAFFQQLRQSLAQVIDLPVQASDVVAGSSMEGSNEVDLPPAFCVWGQCKSDEESHGTVRSERCV</sequence>
<dbReference type="Gene3D" id="3.30.200.20">
    <property type="entry name" value="Phosphorylase Kinase, domain 1"/>
    <property type="match status" value="2"/>
</dbReference>
<feature type="domain" description="Gnk2-homologous" evidence="17">
    <location>
        <begin position="427"/>
        <end position="534"/>
    </location>
</feature>
<proteinExistence type="predicted"/>
<evidence type="ECO:0000256" key="8">
    <source>
        <dbReference type="ARBA" id="ARBA00022777"/>
    </source>
</evidence>
<evidence type="ECO:0000256" key="1">
    <source>
        <dbReference type="ARBA" id="ARBA00004167"/>
    </source>
</evidence>
<evidence type="ECO:0000256" key="7">
    <source>
        <dbReference type="ARBA" id="ARBA00022741"/>
    </source>
</evidence>
<dbReference type="CDD" id="cd14066">
    <property type="entry name" value="STKc_IRAK"/>
    <property type="match status" value="2"/>
</dbReference>
<evidence type="ECO:0000313" key="19">
    <source>
        <dbReference type="Proteomes" id="UP000734854"/>
    </source>
</evidence>
<keyword evidence="19" id="KW-1185">Reference proteome</keyword>
<dbReference type="GO" id="GO:0006950">
    <property type="term" value="P:response to stress"/>
    <property type="evidence" value="ECO:0007669"/>
    <property type="project" value="UniProtKB-ARBA"/>
</dbReference>
<dbReference type="InterPro" id="IPR001245">
    <property type="entry name" value="Ser-Thr/Tyr_kinase_cat_dom"/>
</dbReference>
<keyword evidence="8" id="KW-0418">Kinase</keyword>
<keyword evidence="3" id="KW-0808">Transferase</keyword>
<evidence type="ECO:0000256" key="11">
    <source>
        <dbReference type="ARBA" id="ARBA00023136"/>
    </source>
</evidence>
<keyword evidence="2" id="KW-0723">Serine/threonine-protein kinase</keyword>
<dbReference type="InterPro" id="IPR008271">
    <property type="entry name" value="Ser/Thr_kinase_AS"/>
</dbReference>
<organism evidence="18 19">
    <name type="scientific">Zingiber officinale</name>
    <name type="common">Ginger</name>
    <name type="synonym">Amomum zingiber</name>
    <dbReference type="NCBI Taxonomy" id="94328"/>
    <lineage>
        <taxon>Eukaryota</taxon>
        <taxon>Viridiplantae</taxon>
        <taxon>Streptophyta</taxon>
        <taxon>Embryophyta</taxon>
        <taxon>Tracheophyta</taxon>
        <taxon>Spermatophyta</taxon>
        <taxon>Magnoliopsida</taxon>
        <taxon>Liliopsida</taxon>
        <taxon>Zingiberales</taxon>
        <taxon>Zingiberaceae</taxon>
        <taxon>Zingiber</taxon>
    </lineage>
</organism>
<evidence type="ECO:0000259" key="16">
    <source>
        <dbReference type="PROSITE" id="PS50011"/>
    </source>
</evidence>
<dbReference type="PANTHER" id="PTHR27002:SF1040">
    <property type="entry name" value="OS07G0538400 PROTEIN"/>
    <property type="match status" value="1"/>
</dbReference>
<dbReference type="FunFam" id="3.30.430.20:FF:000009">
    <property type="entry name" value="Cysteine-rich receptor-like protein kinase 28"/>
    <property type="match status" value="1"/>
</dbReference>
<reference evidence="18 19" key="1">
    <citation type="submission" date="2020-08" db="EMBL/GenBank/DDBJ databases">
        <title>Plant Genome Project.</title>
        <authorList>
            <person name="Zhang R.-G."/>
        </authorList>
    </citation>
    <scope>NUCLEOTIDE SEQUENCE [LARGE SCALE GENOMIC DNA]</scope>
    <source>
        <tissue evidence="18">Rhizome</tissue>
    </source>
</reference>